<evidence type="ECO:0000256" key="1">
    <source>
        <dbReference type="ARBA" id="ARBA00022669"/>
    </source>
</evidence>
<gene>
    <name evidence="4" type="ORF">BDV98DRAFT_476878</name>
</gene>
<dbReference type="GO" id="GO:0008061">
    <property type="term" value="F:chitin binding"/>
    <property type="evidence" value="ECO:0007669"/>
    <property type="project" value="UniProtKB-KW"/>
</dbReference>
<dbReference type="InterPro" id="IPR036779">
    <property type="entry name" value="LysM_dom_sf"/>
</dbReference>
<sequence length="182" mass="19937">EANDGILVQVYQASVARGVSDKVLLATFETCWVESHCNNLPCGDQDSIGVFQQRPSQGWGTYDQIMNVNYSTNKFLDLCIPTAAQNPGLSAGTIAQLVQRSEFPDRYNQNEGKANQLIARARQLAGNPQGSCRQFYTVIGGDICWNIAQRFGVSFDQLISWNPAVNSGCTNLQIGQQLCVAK</sequence>
<organism evidence="4 5">
    <name type="scientific">Pterulicium gracile</name>
    <dbReference type="NCBI Taxonomy" id="1884261"/>
    <lineage>
        <taxon>Eukaryota</taxon>
        <taxon>Fungi</taxon>
        <taxon>Dikarya</taxon>
        <taxon>Basidiomycota</taxon>
        <taxon>Agaricomycotina</taxon>
        <taxon>Agaricomycetes</taxon>
        <taxon>Agaricomycetidae</taxon>
        <taxon>Agaricales</taxon>
        <taxon>Pleurotineae</taxon>
        <taxon>Pterulaceae</taxon>
        <taxon>Pterulicium</taxon>
    </lineage>
</organism>
<name>A0A5C3QFN0_9AGAR</name>
<dbReference type="EMBL" id="ML178850">
    <property type="protein sequence ID" value="TFK97143.1"/>
    <property type="molecule type" value="Genomic_DNA"/>
</dbReference>
<proteinExistence type="predicted"/>
<evidence type="ECO:0000313" key="4">
    <source>
        <dbReference type="EMBL" id="TFK97143.1"/>
    </source>
</evidence>
<keyword evidence="5" id="KW-1185">Reference proteome</keyword>
<dbReference type="OrthoDB" id="3012298at2759"/>
<dbReference type="PANTHER" id="PTHR34997">
    <property type="entry name" value="AM15"/>
    <property type="match status" value="1"/>
</dbReference>
<feature type="domain" description="LysM" evidence="3">
    <location>
        <begin position="134"/>
        <end position="180"/>
    </location>
</feature>
<dbReference type="PROSITE" id="PS51782">
    <property type="entry name" value="LYSM"/>
    <property type="match status" value="1"/>
</dbReference>
<reference evidence="4 5" key="1">
    <citation type="journal article" date="2019" name="Nat. Ecol. Evol.">
        <title>Megaphylogeny resolves global patterns of mushroom evolution.</title>
        <authorList>
            <person name="Varga T."/>
            <person name="Krizsan K."/>
            <person name="Foldi C."/>
            <person name="Dima B."/>
            <person name="Sanchez-Garcia M."/>
            <person name="Sanchez-Ramirez S."/>
            <person name="Szollosi G.J."/>
            <person name="Szarkandi J.G."/>
            <person name="Papp V."/>
            <person name="Albert L."/>
            <person name="Andreopoulos W."/>
            <person name="Angelini C."/>
            <person name="Antonin V."/>
            <person name="Barry K.W."/>
            <person name="Bougher N.L."/>
            <person name="Buchanan P."/>
            <person name="Buyck B."/>
            <person name="Bense V."/>
            <person name="Catcheside P."/>
            <person name="Chovatia M."/>
            <person name="Cooper J."/>
            <person name="Damon W."/>
            <person name="Desjardin D."/>
            <person name="Finy P."/>
            <person name="Geml J."/>
            <person name="Haridas S."/>
            <person name="Hughes K."/>
            <person name="Justo A."/>
            <person name="Karasinski D."/>
            <person name="Kautmanova I."/>
            <person name="Kiss B."/>
            <person name="Kocsube S."/>
            <person name="Kotiranta H."/>
            <person name="LaButti K.M."/>
            <person name="Lechner B.E."/>
            <person name="Liimatainen K."/>
            <person name="Lipzen A."/>
            <person name="Lukacs Z."/>
            <person name="Mihaltcheva S."/>
            <person name="Morgado L.N."/>
            <person name="Niskanen T."/>
            <person name="Noordeloos M.E."/>
            <person name="Ohm R.A."/>
            <person name="Ortiz-Santana B."/>
            <person name="Ovrebo C."/>
            <person name="Racz N."/>
            <person name="Riley R."/>
            <person name="Savchenko A."/>
            <person name="Shiryaev A."/>
            <person name="Soop K."/>
            <person name="Spirin V."/>
            <person name="Szebenyi C."/>
            <person name="Tomsovsky M."/>
            <person name="Tulloss R.E."/>
            <person name="Uehling J."/>
            <person name="Grigoriev I.V."/>
            <person name="Vagvolgyi C."/>
            <person name="Papp T."/>
            <person name="Martin F.M."/>
            <person name="Miettinen O."/>
            <person name="Hibbett D.S."/>
            <person name="Nagy L.G."/>
        </authorList>
    </citation>
    <scope>NUCLEOTIDE SEQUENCE [LARGE SCALE GENOMIC DNA]</scope>
    <source>
        <strain evidence="4 5">CBS 309.79</strain>
    </source>
</reference>
<dbReference type="AlphaFoldDB" id="A0A5C3QFN0"/>
<dbReference type="InterPro" id="IPR052210">
    <property type="entry name" value="LysM1-like"/>
</dbReference>
<accession>A0A5C3QFN0</accession>
<dbReference type="InterPro" id="IPR018392">
    <property type="entry name" value="LysM"/>
</dbReference>
<dbReference type="Proteomes" id="UP000305067">
    <property type="component" value="Unassembled WGS sequence"/>
</dbReference>
<evidence type="ECO:0000313" key="5">
    <source>
        <dbReference type="Proteomes" id="UP000305067"/>
    </source>
</evidence>
<dbReference type="Gene3D" id="3.10.350.10">
    <property type="entry name" value="LysM domain"/>
    <property type="match status" value="1"/>
</dbReference>
<feature type="non-terminal residue" evidence="4">
    <location>
        <position position="182"/>
    </location>
</feature>
<protein>
    <recommendedName>
        <fullName evidence="3">LysM domain-containing protein</fullName>
    </recommendedName>
</protein>
<keyword evidence="1" id="KW-0147">Chitin-binding</keyword>
<evidence type="ECO:0000256" key="2">
    <source>
        <dbReference type="ARBA" id="ARBA00023026"/>
    </source>
</evidence>
<dbReference type="Pfam" id="PF01476">
    <property type="entry name" value="LysM"/>
    <property type="match status" value="1"/>
</dbReference>
<dbReference type="CDD" id="cd00118">
    <property type="entry name" value="LysM"/>
    <property type="match status" value="1"/>
</dbReference>
<dbReference type="PANTHER" id="PTHR34997:SF1">
    <property type="entry name" value="PEPTIDOGLYCAN-BINDING LYSIN DOMAIN"/>
    <property type="match status" value="1"/>
</dbReference>
<keyword evidence="2" id="KW-0843">Virulence</keyword>
<dbReference type="SUPFAM" id="SSF54106">
    <property type="entry name" value="LysM domain"/>
    <property type="match status" value="1"/>
</dbReference>
<dbReference type="SMART" id="SM00257">
    <property type="entry name" value="LysM"/>
    <property type="match status" value="1"/>
</dbReference>
<feature type="non-terminal residue" evidence="4">
    <location>
        <position position="1"/>
    </location>
</feature>
<evidence type="ECO:0000259" key="3">
    <source>
        <dbReference type="PROSITE" id="PS51782"/>
    </source>
</evidence>